<evidence type="ECO:0000256" key="1">
    <source>
        <dbReference type="SAM" id="MobiDB-lite"/>
    </source>
</evidence>
<dbReference type="EMBL" id="LS398110">
    <property type="protein sequence ID" value="SPP92083.1"/>
    <property type="molecule type" value="Genomic_DNA"/>
</dbReference>
<dbReference type="Proteomes" id="UP000246085">
    <property type="component" value="Chromosome BRAD3257"/>
</dbReference>
<proteinExistence type="predicted"/>
<gene>
    <name evidence="2" type="ORF">BRAD3257_0930</name>
</gene>
<accession>A0A2U3PSG4</accession>
<evidence type="ECO:0000313" key="2">
    <source>
        <dbReference type="EMBL" id="SPP92083.1"/>
    </source>
</evidence>
<dbReference type="AlphaFoldDB" id="A0A2U3PSG4"/>
<reference evidence="2 3" key="1">
    <citation type="submission" date="2018-03" db="EMBL/GenBank/DDBJ databases">
        <authorList>
            <person name="Gully D."/>
        </authorList>
    </citation>
    <scope>NUCLEOTIDE SEQUENCE [LARGE SCALE GENOMIC DNA]</scope>
    <source>
        <strain evidence="2">ORS3257</strain>
    </source>
</reference>
<dbReference type="KEGG" id="bvz:BRAD3257_0930"/>
<feature type="region of interest" description="Disordered" evidence="1">
    <location>
        <begin position="12"/>
        <end position="34"/>
    </location>
</feature>
<protein>
    <submittedName>
        <fullName evidence="2">Uncharacterized protein</fullName>
    </submittedName>
</protein>
<organism evidence="2 3">
    <name type="scientific">Bradyrhizobium vignae</name>
    <dbReference type="NCBI Taxonomy" id="1549949"/>
    <lineage>
        <taxon>Bacteria</taxon>
        <taxon>Pseudomonadati</taxon>
        <taxon>Pseudomonadota</taxon>
        <taxon>Alphaproteobacteria</taxon>
        <taxon>Hyphomicrobiales</taxon>
        <taxon>Nitrobacteraceae</taxon>
        <taxon>Bradyrhizobium</taxon>
    </lineage>
</organism>
<name>A0A2U3PSG4_9BRAD</name>
<sequence length="96" mass="10585">MAQVRRQIWKKFPETGGAGGCPGGAQSRFRRPPGAPPELPRAQIFFEIFCGAVTVRAPVDALIDWNRWNFFDDPLCDDLLTIGVDSPEGGAYNPNH</sequence>
<evidence type="ECO:0000313" key="3">
    <source>
        <dbReference type="Proteomes" id="UP000246085"/>
    </source>
</evidence>